<organism evidence="1 2">
    <name type="scientific">Persea americana</name>
    <name type="common">Avocado</name>
    <dbReference type="NCBI Taxonomy" id="3435"/>
    <lineage>
        <taxon>Eukaryota</taxon>
        <taxon>Viridiplantae</taxon>
        <taxon>Streptophyta</taxon>
        <taxon>Embryophyta</taxon>
        <taxon>Tracheophyta</taxon>
        <taxon>Spermatophyta</taxon>
        <taxon>Magnoliopsida</taxon>
        <taxon>Magnoliidae</taxon>
        <taxon>Laurales</taxon>
        <taxon>Lauraceae</taxon>
        <taxon>Persea</taxon>
    </lineage>
</organism>
<dbReference type="EMBL" id="CM056818">
    <property type="protein sequence ID" value="KAJ8622631.1"/>
    <property type="molecule type" value="Genomic_DNA"/>
</dbReference>
<dbReference type="Proteomes" id="UP001234297">
    <property type="component" value="Chromosome 10"/>
</dbReference>
<proteinExistence type="predicted"/>
<name>A0ACC2KN81_PERAE</name>
<reference evidence="1 2" key="1">
    <citation type="journal article" date="2022" name="Hortic Res">
        <title>A haplotype resolved chromosomal level avocado genome allows analysis of novel avocado genes.</title>
        <authorList>
            <person name="Nath O."/>
            <person name="Fletcher S.J."/>
            <person name="Hayward A."/>
            <person name="Shaw L.M."/>
            <person name="Masouleh A.K."/>
            <person name="Furtado A."/>
            <person name="Henry R.J."/>
            <person name="Mitter N."/>
        </authorList>
    </citation>
    <scope>NUCLEOTIDE SEQUENCE [LARGE SCALE GENOMIC DNA]</scope>
    <source>
        <strain evidence="2">cv. Hass</strain>
    </source>
</reference>
<accession>A0ACC2KN81</accession>
<keyword evidence="2" id="KW-1185">Reference proteome</keyword>
<evidence type="ECO:0000313" key="2">
    <source>
        <dbReference type="Proteomes" id="UP001234297"/>
    </source>
</evidence>
<gene>
    <name evidence="1" type="ORF">MRB53_031160</name>
</gene>
<evidence type="ECO:0000313" key="1">
    <source>
        <dbReference type="EMBL" id="KAJ8622631.1"/>
    </source>
</evidence>
<comment type="caution">
    <text evidence="1">The sequence shown here is derived from an EMBL/GenBank/DDBJ whole genome shotgun (WGS) entry which is preliminary data.</text>
</comment>
<sequence length="163" mass="18195">MNERKRSTLVTGENNRGGDSGFLEEKILILVFVSINWDPNVLGWAAYVSRKLRAVAKRILWRELCASRVPPMVNIGRGNGWDASAKIFFYCCGCVSSSHFTVGRTLPGHFVGTARFSKTPGKSFIGRRCREELLYSSHPCEHNVGSKEDNAEITCIFKAHGRS</sequence>
<protein>
    <submittedName>
        <fullName evidence="1">Uncharacterized protein</fullName>
    </submittedName>
</protein>